<dbReference type="GO" id="GO:1902604">
    <property type="term" value="P:p-aminobenzoyl-glutamate transmembrane transport"/>
    <property type="evidence" value="ECO:0007669"/>
    <property type="project" value="InterPro"/>
</dbReference>
<keyword evidence="1" id="KW-1133">Transmembrane helix</keyword>
<feature type="transmembrane region" description="Helical" evidence="1">
    <location>
        <begin position="461"/>
        <end position="479"/>
    </location>
</feature>
<sequence>MKPFIMMPTLSRREEPHYKVRIGQYRAWKGRINMQRFFNAIERAGNKLPHPVILFASLCVVVALLSWVLAIYGVSGVNPKTGASVTVKSLVSGEGLVFALTTVAKNFVMFPPLGVVLVIMLAIGVADKTGLIAALMQVSVMKAPRYLTTFVIFLVGMCSHVASDAAYIILIPLSAMIFQAMGRNPLVGAVTGYVAVGAGYDASLLITPADVILSGITTSAAHTVDANAYVSPIDNYYFIASSAIILSIVGAFIIERIVEPVAGTYRGSVVLDVHPVSELELKGLKRVGWATLALIAIIVAAVVPAGSPLRNENGGLVPSPFLESAVAIFAIFFLFLGWIYGRTVGKIKTSQDGINFMAEAVKELAPTLVLFFAISQFLAWFKWTNLGEWIAVGGSHMLDASGFGGIPLLVSFVVLATVMNLFITSGSAQWSLMAPIFVPMMMLVGFEPALIQAAFRIADSSTNIVTPMSPYFAVCLAFLQRYQKDAGIGTLASMTIPVALGFLVSWLLFLILWMELGLPIAPGVGLFIQ</sequence>
<comment type="caution">
    <text evidence="2">The sequence shown here is derived from an EMBL/GenBank/DDBJ whole genome shotgun (WGS) entry which is preliminary data.</text>
</comment>
<dbReference type="AlphaFoldDB" id="C4WLB8"/>
<reference evidence="2 3" key="1">
    <citation type="submission" date="2009-05" db="EMBL/GenBank/DDBJ databases">
        <authorList>
            <person name="Setubal J.C."/>
            <person name="Boyle S."/>
            <person name="Crasta O.R."/>
            <person name="Gillespie J.J."/>
            <person name="Kenyon R.W."/>
            <person name="Lu J."/>
            <person name="Mane S."/>
            <person name="Nagrani S."/>
            <person name="Shallom J.M."/>
            <person name="Shallom S."/>
            <person name="Shukla M."/>
            <person name="Snyder E.E."/>
            <person name="Sobral B.W."/>
            <person name="Wattam A.R."/>
            <person name="Will R."/>
            <person name="Williams K."/>
            <person name="Yoo H."/>
            <person name="Munk C."/>
            <person name="Tapia R."/>
            <person name="Green L."/>
            <person name="Rogers Y."/>
            <person name="Detter J.C."/>
            <person name="Bruce D."/>
            <person name="Brettin T.S."/>
            <person name="Tsolis R."/>
        </authorList>
    </citation>
    <scope>NUCLEOTIDE SEQUENCE [LARGE SCALE GENOMIC DNA]</scope>
    <source>
        <strain evidence="2 3">LMG 3301</strain>
    </source>
</reference>
<dbReference type="PANTHER" id="PTHR30282:SF0">
    <property type="entry name" value="P-AMINOBENZOYL-GLUTAMATE TRANSPORT PROTEIN"/>
    <property type="match status" value="1"/>
</dbReference>
<dbReference type="PANTHER" id="PTHR30282">
    <property type="entry name" value="P-AMINOBENZOYL GLUTAMATE TRANSPORTER"/>
    <property type="match status" value="1"/>
</dbReference>
<evidence type="ECO:0000313" key="3">
    <source>
        <dbReference type="Proteomes" id="UP000004386"/>
    </source>
</evidence>
<dbReference type="Pfam" id="PF03806">
    <property type="entry name" value="ABG_transport"/>
    <property type="match status" value="1"/>
</dbReference>
<name>C4WLB8_9HYPH</name>
<feature type="transmembrane region" description="Helical" evidence="1">
    <location>
        <begin position="236"/>
        <end position="254"/>
    </location>
</feature>
<dbReference type="EMBL" id="ACQA01000002">
    <property type="protein sequence ID" value="EEQ92940.1"/>
    <property type="molecule type" value="Genomic_DNA"/>
</dbReference>
<dbReference type="HOGENOM" id="CLU_040132_0_0_5"/>
<gene>
    <name evidence="2" type="ORF">OINT_2000062</name>
</gene>
<feature type="transmembrane region" description="Helical" evidence="1">
    <location>
        <begin position="287"/>
        <end position="305"/>
    </location>
</feature>
<evidence type="ECO:0000256" key="1">
    <source>
        <dbReference type="SAM" id="Phobius"/>
    </source>
</evidence>
<feature type="transmembrane region" description="Helical" evidence="1">
    <location>
        <begin position="147"/>
        <end position="178"/>
    </location>
</feature>
<dbReference type="Proteomes" id="UP000004386">
    <property type="component" value="Unassembled WGS sequence"/>
</dbReference>
<keyword evidence="1" id="KW-0472">Membrane</keyword>
<feature type="transmembrane region" description="Helical" evidence="1">
    <location>
        <begin position="403"/>
        <end position="423"/>
    </location>
</feature>
<feature type="transmembrane region" description="Helical" evidence="1">
    <location>
        <begin position="430"/>
        <end position="455"/>
    </location>
</feature>
<keyword evidence="1" id="KW-0812">Transmembrane</keyword>
<feature type="transmembrane region" description="Helical" evidence="1">
    <location>
        <begin position="107"/>
        <end position="126"/>
    </location>
</feature>
<feature type="transmembrane region" description="Helical" evidence="1">
    <location>
        <begin position="52"/>
        <end position="74"/>
    </location>
</feature>
<organism evidence="2 3">
    <name type="scientific">Brucella intermedia LMG 3301</name>
    <dbReference type="NCBI Taxonomy" id="641118"/>
    <lineage>
        <taxon>Bacteria</taxon>
        <taxon>Pseudomonadati</taxon>
        <taxon>Pseudomonadota</taxon>
        <taxon>Alphaproteobacteria</taxon>
        <taxon>Hyphomicrobiales</taxon>
        <taxon>Brucellaceae</taxon>
        <taxon>Brucella/Ochrobactrum group</taxon>
        <taxon>Brucella</taxon>
    </lineage>
</organism>
<proteinExistence type="predicted"/>
<evidence type="ECO:0000313" key="2">
    <source>
        <dbReference type="EMBL" id="EEQ92940.1"/>
    </source>
</evidence>
<feature type="transmembrane region" description="Helical" evidence="1">
    <location>
        <begin position="491"/>
        <end position="514"/>
    </location>
</feature>
<dbReference type="InterPro" id="IPR004697">
    <property type="entry name" value="AbgT"/>
</dbReference>
<feature type="transmembrane region" description="Helical" evidence="1">
    <location>
        <begin position="325"/>
        <end position="343"/>
    </location>
</feature>
<dbReference type="GO" id="GO:0015558">
    <property type="term" value="F:secondary active p-aminobenzoyl-glutamate transmembrane transporter activity"/>
    <property type="evidence" value="ECO:0007669"/>
    <property type="project" value="InterPro"/>
</dbReference>
<accession>C4WLB8</accession>
<protein>
    <submittedName>
        <fullName evidence="2">Aminobenzoyl-glutamate transporter</fullName>
    </submittedName>
</protein>
<feature type="transmembrane region" description="Helical" evidence="1">
    <location>
        <begin position="364"/>
        <end position="383"/>
    </location>
</feature>